<name>Q3LWW3_HV1</name>
<dbReference type="EMBL" id="DQ155282">
    <property type="protein sequence ID" value="ABA08369.1"/>
    <property type="molecule type" value="Genomic_DNA"/>
</dbReference>
<evidence type="ECO:0000313" key="1">
    <source>
        <dbReference type="EMBL" id="ABA08369.1"/>
    </source>
</evidence>
<organism evidence="1">
    <name type="scientific">Human immunodeficiency virus type 1</name>
    <name type="common">HIV-1</name>
    <dbReference type="NCBI Taxonomy" id="11676"/>
    <lineage>
        <taxon>Viruses</taxon>
        <taxon>Riboviria</taxon>
        <taxon>Pararnavirae</taxon>
        <taxon>Artverviricota</taxon>
        <taxon>Revtraviricetes</taxon>
        <taxon>Ortervirales</taxon>
        <taxon>Retroviridae</taxon>
        <taxon>Orthoretrovirinae</taxon>
        <taxon>Lentivirus</taxon>
        <taxon>Lentivirus humimdef1</taxon>
    </lineage>
</organism>
<reference evidence="1" key="1">
    <citation type="journal article" date="2008" name="AIDS Res. Hum. Retroviruses">
        <title>HIV type 1 genetic diversity in Moyale, Mandera, and Turkana based on env-C2-V3 sequences.</title>
        <authorList>
            <person name="Khamadi S.A."/>
            <person name="Lihana R.W."/>
            <person name="Mwaniki D.L."/>
            <person name="Kinyua J."/>
            <person name="Lagat N."/>
            <person name="Carter J.Y."/>
            <person name="Ichimura H."/>
            <person name="Oishi I."/>
            <person name="Okoth F.A."/>
            <person name="Ochieng W."/>
        </authorList>
    </citation>
    <scope>NUCLEOTIDE SEQUENCE</scope>
    <source>
        <strain evidence="1">MADH012</strain>
    </source>
</reference>
<proteinExistence type="predicted"/>
<keyword evidence="1" id="KW-0261">Viral envelope protein</keyword>
<accession>Q3LWW3</accession>
<keyword evidence="1" id="KW-0946">Virion</keyword>
<feature type="non-terminal residue" evidence="1">
    <location>
        <position position="1"/>
    </location>
</feature>
<gene>
    <name evidence="1" type="primary">env</name>
</gene>
<dbReference type="InterPro" id="IPR036377">
    <property type="entry name" value="Gp120_core_sf"/>
</dbReference>
<dbReference type="GO" id="GO:0019031">
    <property type="term" value="C:viral envelope"/>
    <property type="evidence" value="ECO:0007669"/>
    <property type="project" value="UniProtKB-KW"/>
</dbReference>
<sequence length="167" mass="18863">FLGVKPVVQLNYCWNGSLAEEDIVIRNCKSHKSCKKHNSTASCVCNNSLHKALQQYKTRYAYRTRASTLYNKDNRRYKTSTLYHSWSSMESNITTGSSKIKGPFYPDKSNLSSTRGRGTQKLQCTVLIVEGIFSGIQQSGYSSWGGECYSPIVLESITSMRVNNFNM</sequence>
<dbReference type="SUPFAM" id="SSF56502">
    <property type="entry name" value="gp120 core"/>
    <property type="match status" value="1"/>
</dbReference>
<protein>
    <submittedName>
        <fullName evidence="1">Envelope glycoprotein</fullName>
    </submittedName>
</protein>
<feature type="non-terminal residue" evidence="1">
    <location>
        <position position="167"/>
    </location>
</feature>
<organismHost>
    <name type="scientific">Homo sapiens</name>
    <name type="common">Human</name>
    <dbReference type="NCBI Taxonomy" id="9606"/>
</organismHost>